<dbReference type="InterPro" id="IPR042240">
    <property type="entry name" value="CHASE_sf"/>
</dbReference>
<keyword evidence="9" id="KW-1185">Reference proteome</keyword>
<evidence type="ECO:0000259" key="6">
    <source>
        <dbReference type="PROSITE" id="PS50839"/>
    </source>
</evidence>
<dbReference type="PANTHER" id="PTHR46663">
    <property type="entry name" value="DIGUANYLATE CYCLASE DGCT-RELATED"/>
    <property type="match status" value="1"/>
</dbReference>
<dbReference type="PANTHER" id="PTHR46663:SF3">
    <property type="entry name" value="SLL0267 PROTEIN"/>
    <property type="match status" value="1"/>
</dbReference>
<dbReference type="InterPro" id="IPR052163">
    <property type="entry name" value="DGC-Regulatory_Protein"/>
</dbReference>
<keyword evidence="3 5" id="KW-1133">Transmembrane helix</keyword>
<evidence type="ECO:0000256" key="2">
    <source>
        <dbReference type="ARBA" id="ARBA00022692"/>
    </source>
</evidence>
<name>A0A6B3STS8_9BURK</name>
<dbReference type="InterPro" id="IPR029787">
    <property type="entry name" value="Nucleotide_cyclase"/>
</dbReference>
<dbReference type="AlphaFoldDB" id="A0A6B3STS8"/>
<dbReference type="SMART" id="SM00267">
    <property type="entry name" value="GGDEF"/>
    <property type="match status" value="1"/>
</dbReference>
<organism evidence="8 9">
    <name type="scientific">Noviherbaspirillum galbum</name>
    <dbReference type="NCBI Taxonomy" id="2709383"/>
    <lineage>
        <taxon>Bacteria</taxon>
        <taxon>Pseudomonadati</taxon>
        <taxon>Pseudomonadota</taxon>
        <taxon>Betaproteobacteria</taxon>
        <taxon>Burkholderiales</taxon>
        <taxon>Oxalobacteraceae</taxon>
        <taxon>Noviherbaspirillum</taxon>
    </lineage>
</organism>
<dbReference type="CDD" id="cd01949">
    <property type="entry name" value="GGDEF"/>
    <property type="match status" value="1"/>
</dbReference>
<dbReference type="GO" id="GO:0007165">
    <property type="term" value="P:signal transduction"/>
    <property type="evidence" value="ECO:0007669"/>
    <property type="project" value="UniProtKB-ARBA"/>
</dbReference>
<evidence type="ECO:0000313" key="9">
    <source>
        <dbReference type="Proteomes" id="UP000482155"/>
    </source>
</evidence>
<proteinExistence type="predicted"/>
<evidence type="ECO:0000256" key="1">
    <source>
        <dbReference type="ARBA" id="ARBA00004370"/>
    </source>
</evidence>
<dbReference type="SUPFAM" id="SSF55073">
    <property type="entry name" value="Nucleotide cyclase"/>
    <property type="match status" value="1"/>
</dbReference>
<dbReference type="FunFam" id="3.30.70.270:FF:000001">
    <property type="entry name" value="Diguanylate cyclase domain protein"/>
    <property type="match status" value="1"/>
</dbReference>
<dbReference type="RefSeq" id="WP_163968004.1">
    <property type="nucleotide sequence ID" value="NZ_JAAIVB010000078.1"/>
</dbReference>
<keyword evidence="4 5" id="KW-0472">Membrane</keyword>
<feature type="domain" description="CHASE" evidence="6">
    <location>
        <begin position="83"/>
        <end position="267"/>
    </location>
</feature>
<evidence type="ECO:0000256" key="4">
    <source>
        <dbReference type="ARBA" id="ARBA00023136"/>
    </source>
</evidence>
<evidence type="ECO:0000256" key="3">
    <source>
        <dbReference type="ARBA" id="ARBA00022989"/>
    </source>
</evidence>
<evidence type="ECO:0000256" key="5">
    <source>
        <dbReference type="SAM" id="Phobius"/>
    </source>
</evidence>
<dbReference type="GO" id="GO:0016020">
    <property type="term" value="C:membrane"/>
    <property type="evidence" value="ECO:0007669"/>
    <property type="project" value="UniProtKB-SubCell"/>
</dbReference>
<dbReference type="InterPro" id="IPR006189">
    <property type="entry name" value="CHASE_dom"/>
</dbReference>
<sequence>MIAKERQIQAATKLFQARELLTALTLIISLFITYRIWDNSSRNAEQAMASAFKSRAMEMRDRIQQRLTVYEQVLRASVATFNVAPNLSRAEFQDYVTELKVEQNYPGIQALGLAKRVFPEELEKHEQAVRAEGYPNYSVQPAGKRDVYGPILLIEPFSGRNLRAFGFDMYSEPARRAAMETAQDSGEITPTNRVQLIQENGVNEQAGFLMYAPVYHREKPHTTMLERRANLIGWVYAAFRAEDFIRGIQLDTTSDFDKLDIEIYTGTELKPDMRLVDTIADSPPGHHAWYSRLDTLTVGSQKWTLLISAMPQLDSGAQAEHPILVLQAGISISLLVALLVWLFLDDRARALQAAHQAMELALYDALTGLPNRKLLDERLNQAIASAKRTGHRLALLFIDLDKFKPVNDNYGHAYGDLLLKEVGRRLYACMRESDTAARLGGDEFVALLVDVEDERAVALVGEKILAQLNLPYELAGHVFHISASIGGALYPAHGADVKSLMKAADLAMYAAKNAGRSNVKLAHGAEVT</sequence>
<dbReference type="Pfam" id="PF00990">
    <property type="entry name" value="GGDEF"/>
    <property type="match status" value="1"/>
</dbReference>
<comment type="caution">
    <text evidence="8">The sequence shown here is derived from an EMBL/GenBank/DDBJ whole genome shotgun (WGS) entry which is preliminary data.</text>
</comment>
<comment type="subcellular location">
    <subcellularLocation>
        <location evidence="1">Membrane</location>
    </subcellularLocation>
</comment>
<dbReference type="NCBIfam" id="TIGR00254">
    <property type="entry name" value="GGDEF"/>
    <property type="match status" value="1"/>
</dbReference>
<dbReference type="GO" id="GO:0003824">
    <property type="term" value="F:catalytic activity"/>
    <property type="evidence" value="ECO:0007669"/>
    <property type="project" value="UniProtKB-ARBA"/>
</dbReference>
<dbReference type="InterPro" id="IPR000160">
    <property type="entry name" value="GGDEF_dom"/>
</dbReference>
<dbReference type="SMART" id="SM01079">
    <property type="entry name" value="CHASE"/>
    <property type="match status" value="1"/>
</dbReference>
<evidence type="ECO:0000259" key="7">
    <source>
        <dbReference type="PROSITE" id="PS50887"/>
    </source>
</evidence>
<keyword evidence="2 5" id="KW-0812">Transmembrane</keyword>
<dbReference type="PROSITE" id="PS50839">
    <property type="entry name" value="CHASE"/>
    <property type="match status" value="1"/>
</dbReference>
<accession>A0A6B3STS8</accession>
<dbReference type="EMBL" id="JAAIVB010000078">
    <property type="protein sequence ID" value="NEX64084.1"/>
    <property type="molecule type" value="Genomic_DNA"/>
</dbReference>
<dbReference type="Proteomes" id="UP000482155">
    <property type="component" value="Unassembled WGS sequence"/>
</dbReference>
<dbReference type="PROSITE" id="PS50887">
    <property type="entry name" value="GGDEF"/>
    <property type="match status" value="1"/>
</dbReference>
<evidence type="ECO:0000313" key="8">
    <source>
        <dbReference type="EMBL" id="NEX64084.1"/>
    </source>
</evidence>
<dbReference type="InterPro" id="IPR043128">
    <property type="entry name" value="Rev_trsase/Diguanyl_cyclase"/>
</dbReference>
<dbReference type="Gene3D" id="3.30.450.350">
    <property type="entry name" value="CHASE domain"/>
    <property type="match status" value="1"/>
</dbReference>
<dbReference type="Gene3D" id="3.30.70.270">
    <property type="match status" value="1"/>
</dbReference>
<gene>
    <name evidence="8" type="ORF">G3574_23620</name>
</gene>
<reference evidence="8 9" key="1">
    <citation type="submission" date="2020-02" db="EMBL/GenBank/DDBJ databases">
        <authorList>
            <person name="Kim M.K."/>
        </authorList>
    </citation>
    <scope>NUCLEOTIDE SEQUENCE [LARGE SCALE GENOMIC DNA]</scope>
    <source>
        <strain evidence="8 9">17J57-3</strain>
    </source>
</reference>
<dbReference type="Pfam" id="PF03924">
    <property type="entry name" value="CHASE"/>
    <property type="match status" value="1"/>
</dbReference>
<feature type="transmembrane region" description="Helical" evidence="5">
    <location>
        <begin position="20"/>
        <end position="37"/>
    </location>
</feature>
<protein>
    <submittedName>
        <fullName evidence="8">Diguanylate cyclase</fullName>
    </submittedName>
</protein>
<feature type="transmembrane region" description="Helical" evidence="5">
    <location>
        <begin position="324"/>
        <end position="344"/>
    </location>
</feature>
<feature type="domain" description="GGDEF" evidence="7">
    <location>
        <begin position="391"/>
        <end position="524"/>
    </location>
</feature>